<gene>
    <name evidence="1" type="ORF">M378DRAFT_998552</name>
</gene>
<reference evidence="1 2" key="1">
    <citation type="submission" date="2014-04" db="EMBL/GenBank/DDBJ databases">
        <title>Evolutionary Origins and Diversification of the Mycorrhizal Mutualists.</title>
        <authorList>
            <consortium name="DOE Joint Genome Institute"/>
            <consortium name="Mycorrhizal Genomics Consortium"/>
            <person name="Kohler A."/>
            <person name="Kuo A."/>
            <person name="Nagy L.G."/>
            <person name="Floudas D."/>
            <person name="Copeland A."/>
            <person name="Barry K.W."/>
            <person name="Cichocki N."/>
            <person name="Veneault-Fourrey C."/>
            <person name="LaButti K."/>
            <person name="Lindquist E.A."/>
            <person name="Lipzen A."/>
            <person name="Lundell T."/>
            <person name="Morin E."/>
            <person name="Murat C."/>
            <person name="Riley R."/>
            <person name="Ohm R."/>
            <person name="Sun H."/>
            <person name="Tunlid A."/>
            <person name="Henrissat B."/>
            <person name="Grigoriev I.V."/>
            <person name="Hibbett D.S."/>
            <person name="Martin F."/>
        </authorList>
    </citation>
    <scope>NUCLEOTIDE SEQUENCE [LARGE SCALE GENOMIC DNA]</scope>
    <source>
        <strain evidence="1 2">Koide BX008</strain>
    </source>
</reference>
<keyword evidence="2" id="KW-1185">Reference proteome</keyword>
<dbReference type="HOGENOM" id="CLU_2108444_0_0_1"/>
<organism evidence="1 2">
    <name type="scientific">Amanita muscaria (strain Koide BX008)</name>
    <dbReference type="NCBI Taxonomy" id="946122"/>
    <lineage>
        <taxon>Eukaryota</taxon>
        <taxon>Fungi</taxon>
        <taxon>Dikarya</taxon>
        <taxon>Basidiomycota</taxon>
        <taxon>Agaricomycotina</taxon>
        <taxon>Agaricomycetes</taxon>
        <taxon>Agaricomycetidae</taxon>
        <taxon>Agaricales</taxon>
        <taxon>Pluteineae</taxon>
        <taxon>Amanitaceae</taxon>
        <taxon>Amanita</taxon>
    </lineage>
</organism>
<evidence type="ECO:0000313" key="2">
    <source>
        <dbReference type="Proteomes" id="UP000054549"/>
    </source>
</evidence>
<accession>A0A0C2WSA7</accession>
<proteinExistence type="predicted"/>
<dbReference type="InParanoid" id="A0A0C2WSA7"/>
<dbReference type="AlphaFoldDB" id="A0A0C2WSA7"/>
<dbReference type="EMBL" id="KN818312">
    <property type="protein sequence ID" value="KIL59631.1"/>
    <property type="molecule type" value="Genomic_DNA"/>
</dbReference>
<dbReference type="Proteomes" id="UP000054549">
    <property type="component" value="Unassembled WGS sequence"/>
</dbReference>
<name>A0A0C2WSA7_AMAMK</name>
<protein>
    <submittedName>
        <fullName evidence="1">Uncharacterized protein</fullName>
    </submittedName>
</protein>
<evidence type="ECO:0000313" key="1">
    <source>
        <dbReference type="EMBL" id="KIL59631.1"/>
    </source>
</evidence>
<sequence>MIYQSLPRSTHSKVGQKHDVEHGIFFLVQTALATTCSFQLYLPCLWNSVYPRLIRHQETFHCQHGPIGSPLILDAASLMSYIFHFNSKRKLTDRRQSTYQEHLPPNLCIPLEHLP</sequence>